<evidence type="ECO:0000313" key="2">
    <source>
        <dbReference type="Proteomes" id="UP000193077"/>
    </source>
</evidence>
<dbReference type="AlphaFoldDB" id="A0A1Y5TH23"/>
<reference evidence="1 2" key="1">
    <citation type="submission" date="2017-03" db="EMBL/GenBank/DDBJ databases">
        <authorList>
            <person name="Afonso C.L."/>
            <person name="Miller P.J."/>
            <person name="Scott M.A."/>
            <person name="Spackman E."/>
            <person name="Goraichik I."/>
            <person name="Dimitrov K.M."/>
            <person name="Suarez D.L."/>
            <person name="Swayne D.E."/>
        </authorList>
    </citation>
    <scope>NUCLEOTIDE SEQUENCE [LARGE SCALE GENOMIC DNA]</scope>
    <source>
        <strain evidence="1 2">CECT 7639</strain>
    </source>
</reference>
<name>A0A1Y5TH23_9RHOB</name>
<accession>A0A1Y5TH23</accession>
<organism evidence="1 2">
    <name type="scientific">Falsiruegeria litorea R37</name>
    <dbReference type="NCBI Taxonomy" id="1200284"/>
    <lineage>
        <taxon>Bacteria</taxon>
        <taxon>Pseudomonadati</taxon>
        <taxon>Pseudomonadota</taxon>
        <taxon>Alphaproteobacteria</taxon>
        <taxon>Rhodobacterales</taxon>
        <taxon>Roseobacteraceae</taxon>
        <taxon>Falsiruegeria</taxon>
    </lineage>
</organism>
<dbReference type="Proteomes" id="UP000193077">
    <property type="component" value="Unassembled WGS sequence"/>
</dbReference>
<gene>
    <name evidence="1" type="ORF">TRL7639_03625</name>
</gene>
<sequence length="196" mass="21312">MGARRATLRHEARLARIRVGHVQLAAGALNLVLGHRANRGAGDRRLVIGAVDGDGDLFRRAVEAGDGQRVGQLLAGFQRLNRRLAIVERIAPGAVGLNREAAMGARRATLRHEARLARIRVGHVQLAAGALNLVLGHRALRCTGDHCTIIGAHHVHDQLVARSIHAMDREGFTLALPRDQRLDRWGIVVERVGPMT</sequence>
<evidence type="ECO:0000313" key="1">
    <source>
        <dbReference type="EMBL" id="SLN64041.1"/>
    </source>
</evidence>
<proteinExistence type="predicted"/>
<protein>
    <submittedName>
        <fullName evidence="1">Uncharacterized protein</fullName>
    </submittedName>
</protein>
<keyword evidence="2" id="KW-1185">Reference proteome</keyword>
<dbReference type="EMBL" id="FWFO01000003">
    <property type="protein sequence ID" value="SLN64041.1"/>
    <property type="molecule type" value="Genomic_DNA"/>
</dbReference>